<name>A0A1B2EJH6_9HYPH</name>
<gene>
    <name evidence="2" type="ORF">BB934_19250</name>
</gene>
<dbReference type="EMBL" id="CP016616">
    <property type="protein sequence ID" value="ANY80099.1"/>
    <property type="molecule type" value="Genomic_DNA"/>
</dbReference>
<dbReference type="GO" id="GO:0016740">
    <property type="term" value="F:transferase activity"/>
    <property type="evidence" value="ECO:0007669"/>
    <property type="project" value="UniProtKB-KW"/>
</dbReference>
<feature type="domain" description="Ribbon-helix-helix" evidence="1">
    <location>
        <begin position="6"/>
        <end position="67"/>
    </location>
</feature>
<dbReference type="Pfam" id="PF13467">
    <property type="entry name" value="RHH_4"/>
    <property type="match status" value="1"/>
</dbReference>
<evidence type="ECO:0000259" key="1">
    <source>
        <dbReference type="Pfam" id="PF13467"/>
    </source>
</evidence>
<reference evidence="2" key="1">
    <citation type="submission" date="2016-07" db="EMBL/GenBank/DDBJ databases">
        <title>Microvirga ossetica sp. nov. a new species of rhizobia isolated from root nodules of the legume species Vicia alpestris Steven originated from North Ossetia region in the Caucasus.</title>
        <authorList>
            <person name="Safronova V.I."/>
            <person name="Kuznetsova I.G."/>
            <person name="Sazanova A.L."/>
            <person name="Belimov A."/>
            <person name="Andronov E."/>
            <person name="Osledkin Y.S."/>
            <person name="Onishchuk O.P."/>
            <person name="Kurchak O.N."/>
            <person name="Shaposhnikov A.I."/>
            <person name="Willems A."/>
            <person name="Tikhonovich I.A."/>
        </authorList>
    </citation>
    <scope>NUCLEOTIDE SEQUENCE [LARGE SCALE GENOMIC DNA]</scope>
    <source>
        <strain evidence="2">V5/3M</strain>
    </source>
</reference>
<dbReference type="OrthoDB" id="7477016at2"/>
<sequence>MGFTIVKRSVSIAGHRTSISLEEPFWQSLREIAERDKLSIQALIGRIDAERGEQNLSSAIRVFVLDDLRRRLSTDPAM</sequence>
<dbReference type="RefSeq" id="WP_099511109.1">
    <property type="nucleotide sequence ID" value="NZ_CP016616.1"/>
</dbReference>
<dbReference type="AlphaFoldDB" id="A0A1B2EJH6"/>
<dbReference type="Gene3D" id="1.10.3990.20">
    <property type="entry name" value="protein bp1543"/>
    <property type="match status" value="1"/>
</dbReference>
<protein>
    <submittedName>
        <fullName evidence="2">Aryl-sulfate sulfotransferase</fullName>
    </submittedName>
</protein>
<dbReference type="KEGG" id="moc:BB934_19250"/>
<evidence type="ECO:0000313" key="2">
    <source>
        <dbReference type="EMBL" id="ANY80099.1"/>
    </source>
</evidence>
<dbReference type="InterPro" id="IPR038268">
    <property type="entry name" value="RHH_sf"/>
</dbReference>
<accession>A0A1B2EJH6</accession>
<keyword evidence="2" id="KW-0808">Transferase</keyword>
<organism evidence="2">
    <name type="scientific">Microvirga ossetica</name>
    <dbReference type="NCBI Taxonomy" id="1882682"/>
    <lineage>
        <taxon>Bacteria</taxon>
        <taxon>Pseudomonadati</taxon>
        <taxon>Pseudomonadota</taxon>
        <taxon>Alphaproteobacteria</taxon>
        <taxon>Hyphomicrobiales</taxon>
        <taxon>Methylobacteriaceae</taxon>
        <taxon>Microvirga</taxon>
    </lineage>
</organism>
<dbReference type="InterPro" id="IPR027373">
    <property type="entry name" value="RHH_dom"/>
</dbReference>
<proteinExistence type="predicted"/>